<evidence type="ECO:0000313" key="16">
    <source>
        <dbReference type="EMBL" id="KAK2071404.1"/>
    </source>
</evidence>
<comment type="caution">
    <text evidence="16">The sequence shown here is derived from an EMBL/GenBank/DDBJ whole genome shotgun (WGS) entry which is preliminary data.</text>
</comment>
<evidence type="ECO:0000256" key="5">
    <source>
        <dbReference type="ARBA" id="ARBA00012699"/>
    </source>
</evidence>
<keyword evidence="17" id="KW-1185">Reference proteome</keyword>
<feature type="compositionally biased region" description="Polar residues" evidence="15">
    <location>
        <begin position="510"/>
        <end position="519"/>
    </location>
</feature>
<dbReference type="EC" id="2.4.1.80" evidence="5"/>
<evidence type="ECO:0000256" key="6">
    <source>
        <dbReference type="ARBA" id="ARBA00019988"/>
    </source>
</evidence>
<dbReference type="GO" id="GO:0006679">
    <property type="term" value="P:glucosylceramide biosynthetic process"/>
    <property type="evidence" value="ECO:0007669"/>
    <property type="project" value="TreeGrafter"/>
</dbReference>
<comment type="subcellular location">
    <subcellularLocation>
        <location evidence="1">Membrane</location>
        <topology evidence="1">Multi-pass membrane protein</topology>
    </subcellularLocation>
</comment>
<dbReference type="PANTHER" id="PTHR12726:SF0">
    <property type="entry name" value="CERAMIDE GLUCOSYLTRANSFERASE"/>
    <property type="match status" value="1"/>
</dbReference>
<evidence type="ECO:0000256" key="3">
    <source>
        <dbReference type="ARBA" id="ARBA00004991"/>
    </source>
</evidence>
<evidence type="ECO:0000256" key="14">
    <source>
        <dbReference type="ARBA" id="ARBA00032575"/>
    </source>
</evidence>
<dbReference type="PANTHER" id="PTHR12726">
    <property type="entry name" value="CERAMIDE GLUCOSYLTRANSFERASE"/>
    <property type="match status" value="1"/>
</dbReference>
<keyword evidence="7" id="KW-0328">Glycosyltransferase</keyword>
<dbReference type="AlphaFoldDB" id="A0AAD9I545"/>
<keyword evidence="11" id="KW-0472">Membrane</keyword>
<dbReference type="Pfam" id="PF13506">
    <property type="entry name" value="Glyco_transf_21"/>
    <property type="match status" value="1"/>
</dbReference>
<evidence type="ECO:0000256" key="4">
    <source>
        <dbReference type="ARBA" id="ARBA00006739"/>
    </source>
</evidence>
<evidence type="ECO:0000256" key="7">
    <source>
        <dbReference type="ARBA" id="ARBA00022676"/>
    </source>
</evidence>
<evidence type="ECO:0000313" key="17">
    <source>
        <dbReference type="Proteomes" id="UP001217918"/>
    </source>
</evidence>
<evidence type="ECO:0000256" key="10">
    <source>
        <dbReference type="ARBA" id="ARBA00022989"/>
    </source>
</evidence>
<keyword evidence="9" id="KW-0812">Transmembrane</keyword>
<evidence type="ECO:0000256" key="15">
    <source>
        <dbReference type="SAM" id="MobiDB-lite"/>
    </source>
</evidence>
<dbReference type="GO" id="GO:0016020">
    <property type="term" value="C:membrane"/>
    <property type="evidence" value="ECO:0007669"/>
    <property type="project" value="UniProtKB-SubCell"/>
</dbReference>
<feature type="region of interest" description="Disordered" evidence="15">
    <location>
        <begin position="497"/>
        <end position="519"/>
    </location>
</feature>
<protein>
    <recommendedName>
        <fullName evidence="6">Ceramide glucosyltransferase</fullName>
        <ecNumber evidence="5">2.4.1.80</ecNumber>
    </recommendedName>
    <alternativeName>
        <fullName evidence="13">Glucosylceramide synthase</fullName>
    </alternativeName>
    <alternativeName>
        <fullName evidence="14">UDP-glucose ceramide glucosyltransferase</fullName>
    </alternativeName>
    <alternativeName>
        <fullName evidence="12">UDP-glucose:N-acylsphingosine D-glucosyltransferase</fullName>
    </alternativeName>
</protein>
<gene>
    <name evidence="16" type="ORF">P8C59_005832</name>
</gene>
<dbReference type="GO" id="GO:0008120">
    <property type="term" value="F:ceramide glucosyltransferase activity"/>
    <property type="evidence" value="ECO:0007669"/>
    <property type="project" value="UniProtKB-EC"/>
</dbReference>
<reference evidence="16" key="1">
    <citation type="journal article" date="2023" name="Mol. Plant Microbe Interact.">
        <title>Elucidating the Obligate Nature and Biological Capacity of an Invasive Fungal Corn Pathogen.</title>
        <authorList>
            <person name="MacCready J.S."/>
            <person name="Roggenkamp E.M."/>
            <person name="Gdanetz K."/>
            <person name="Chilvers M.I."/>
        </authorList>
    </citation>
    <scope>NUCLEOTIDE SEQUENCE</scope>
    <source>
        <strain evidence="16">PM02</strain>
    </source>
</reference>
<keyword evidence="10" id="KW-1133">Transmembrane helix</keyword>
<dbReference type="SUPFAM" id="SSF53448">
    <property type="entry name" value="Nucleotide-diphospho-sugar transferases"/>
    <property type="match status" value="1"/>
</dbReference>
<evidence type="ECO:0000256" key="2">
    <source>
        <dbReference type="ARBA" id="ARBA00004760"/>
    </source>
</evidence>
<dbReference type="InterPro" id="IPR029044">
    <property type="entry name" value="Nucleotide-diphossugar_trans"/>
</dbReference>
<comment type="similarity">
    <text evidence="4">Belongs to the glycosyltransferase 2 family.</text>
</comment>
<dbReference type="InterPro" id="IPR025993">
    <property type="entry name" value="Ceramide_glucosylTrfase"/>
</dbReference>
<comment type="pathway">
    <text evidence="3">Sphingolipid metabolism.</text>
</comment>
<organism evidence="16 17">
    <name type="scientific">Phyllachora maydis</name>
    <dbReference type="NCBI Taxonomy" id="1825666"/>
    <lineage>
        <taxon>Eukaryota</taxon>
        <taxon>Fungi</taxon>
        <taxon>Dikarya</taxon>
        <taxon>Ascomycota</taxon>
        <taxon>Pezizomycotina</taxon>
        <taxon>Sordariomycetes</taxon>
        <taxon>Sordariomycetidae</taxon>
        <taxon>Phyllachorales</taxon>
        <taxon>Phyllachoraceae</taxon>
        <taxon>Phyllachora</taxon>
    </lineage>
</organism>
<evidence type="ECO:0000256" key="13">
    <source>
        <dbReference type="ARBA" id="ARBA00031543"/>
    </source>
</evidence>
<evidence type="ECO:0000256" key="8">
    <source>
        <dbReference type="ARBA" id="ARBA00022679"/>
    </source>
</evidence>
<comment type="pathway">
    <text evidence="2">Lipid metabolism; sphingolipid metabolism.</text>
</comment>
<name>A0AAD9I545_9PEZI</name>
<evidence type="ECO:0000256" key="1">
    <source>
        <dbReference type="ARBA" id="ARBA00004141"/>
    </source>
</evidence>
<evidence type="ECO:0000256" key="12">
    <source>
        <dbReference type="ARBA" id="ARBA00031017"/>
    </source>
</evidence>
<evidence type="ECO:0000256" key="11">
    <source>
        <dbReference type="ARBA" id="ARBA00023136"/>
    </source>
</evidence>
<proteinExistence type="inferred from homology"/>
<sequence length="519" mass="57414">MAQGSIAVAVALACAAWSLFIWVVQSIGCYKIFRHLSSAPCKPVSPTLSHDEIPHVTIIRPAKGLDPSLYECLASTFRQLYPREKLTICLCVSSESDPAYKILERVVADFPGFDARVLVEEQDPFLHGEHGHANHLGPNPKIRNVSRAYREARDGVIWIADCNVWLSKGAAGRMVDKLCGFRPGGRRAKPYKFVHHLPLVVDIGSARTAQARSLLRTDSAPAVAGPNGGSRLDEMFMATTHAKFYSAINAVGVAPCIVGKSNMFRKVHLDRLTDPARNPTIAPADARRGRGIDFFSSIICEDHIIGEVLWKSDMPGYRNHGLLYGDLAIQPIAGMSIAAYIGRRVRWLRVRKWTVILATLVEPGVESLLCSAYFSYAATTLPWMRDVFGIPQTWSTMGRVWFAAVFAWACVDRIVYDQLHKLQSVEVDDDTPIFARGTARRNGLEPKSLGTWLLAWLGRELLALPIWTWAVLLGTTVNWRGKIFKVRSDMTVVEAGPTETIPKHNGHALPTSNGKARDA</sequence>
<dbReference type="Proteomes" id="UP001217918">
    <property type="component" value="Unassembled WGS sequence"/>
</dbReference>
<dbReference type="EMBL" id="JAQQPM010000005">
    <property type="protein sequence ID" value="KAK2071404.1"/>
    <property type="molecule type" value="Genomic_DNA"/>
</dbReference>
<evidence type="ECO:0000256" key="9">
    <source>
        <dbReference type="ARBA" id="ARBA00022692"/>
    </source>
</evidence>
<accession>A0AAD9I545</accession>
<keyword evidence="8" id="KW-0808">Transferase</keyword>